<dbReference type="InterPro" id="IPR004045">
    <property type="entry name" value="Glutathione_S-Trfase_N"/>
</dbReference>
<dbReference type="InterPro" id="IPR010987">
    <property type="entry name" value="Glutathione-S-Trfase_C-like"/>
</dbReference>
<dbReference type="Gene3D" id="3.40.30.10">
    <property type="entry name" value="Glutaredoxin"/>
    <property type="match status" value="1"/>
</dbReference>
<dbReference type="Pfam" id="PF00043">
    <property type="entry name" value="GST_C"/>
    <property type="match status" value="1"/>
</dbReference>
<keyword evidence="6" id="KW-0808">Transferase</keyword>
<evidence type="ECO:0000313" key="10">
    <source>
        <dbReference type="EMBL" id="KAK9992294.1"/>
    </source>
</evidence>
<evidence type="ECO:0000256" key="5">
    <source>
        <dbReference type="ARBA" id="ARBA00022575"/>
    </source>
</evidence>
<keyword evidence="4" id="KW-0963">Cytoplasm</keyword>
<name>A0AAW2C588_9ROSI</name>
<dbReference type="InterPro" id="IPR036282">
    <property type="entry name" value="Glutathione-S-Trfase_C_sf"/>
</dbReference>
<sequence length="265" mass="29882">MSSEGDRFKVNMTYSRGVHGALFSTCTARVWIYLCEKGLDYELLPIDMVAGAHKQQPFRSLNPFGEIPAFEEGEVSLFESRAINRYLARKHKDIGTDLLLSNSLTQSALVEIWMEVEAHKFDSPSSVILRQIIVIPKYGKAPDKQVIETEMEKLGKVLDVYEERLSKSKYLAGENYSLADLHHIPHLVYFMKTSEANAITSRPHVQLRHCFHQANRCADVLASMSIDQDAECISFNCPPVDIRSILEDAVGLYVNRVCFVSVVPG</sequence>
<keyword evidence="5" id="KW-0216">Detoxification</keyword>
<proteinExistence type="inferred from homology"/>
<keyword evidence="11" id="KW-1185">Reference proteome</keyword>
<feature type="domain" description="GST N-terminal" evidence="8">
    <location>
        <begin position="14"/>
        <end position="95"/>
    </location>
</feature>
<dbReference type="Pfam" id="PF02798">
    <property type="entry name" value="GST_N"/>
    <property type="match status" value="1"/>
</dbReference>
<dbReference type="SFLD" id="SFLDG01154">
    <property type="entry name" value="Main.5:_Phi-like"/>
    <property type="match status" value="1"/>
</dbReference>
<dbReference type="SUPFAM" id="SSF52833">
    <property type="entry name" value="Thioredoxin-like"/>
    <property type="match status" value="1"/>
</dbReference>
<evidence type="ECO:0000313" key="11">
    <source>
        <dbReference type="Proteomes" id="UP001459277"/>
    </source>
</evidence>
<dbReference type="InterPro" id="IPR004046">
    <property type="entry name" value="GST_C"/>
</dbReference>
<dbReference type="GO" id="GO:0043295">
    <property type="term" value="F:glutathione binding"/>
    <property type="evidence" value="ECO:0007669"/>
    <property type="project" value="TreeGrafter"/>
</dbReference>
<feature type="domain" description="GST C-terminal" evidence="9">
    <location>
        <begin position="103"/>
        <end position="240"/>
    </location>
</feature>
<dbReference type="GO" id="GO:0009407">
    <property type="term" value="P:toxin catabolic process"/>
    <property type="evidence" value="ECO:0007669"/>
    <property type="project" value="UniProtKB-ARBA"/>
</dbReference>
<dbReference type="AlphaFoldDB" id="A0AAW2C588"/>
<dbReference type="SFLD" id="SFLDS00019">
    <property type="entry name" value="Glutathione_Transferase_(cytos"/>
    <property type="match status" value="1"/>
</dbReference>
<dbReference type="PROSITE" id="PS50405">
    <property type="entry name" value="GST_CTER"/>
    <property type="match status" value="1"/>
</dbReference>
<dbReference type="GO" id="GO:0004364">
    <property type="term" value="F:glutathione transferase activity"/>
    <property type="evidence" value="ECO:0007669"/>
    <property type="project" value="UniProtKB-EC"/>
</dbReference>
<dbReference type="Proteomes" id="UP001459277">
    <property type="component" value="Unassembled WGS sequence"/>
</dbReference>
<reference evidence="10 11" key="1">
    <citation type="submission" date="2024-01" db="EMBL/GenBank/DDBJ databases">
        <title>A telomere-to-telomere, gap-free genome of sweet tea (Lithocarpus litseifolius).</title>
        <authorList>
            <person name="Zhou J."/>
        </authorList>
    </citation>
    <scope>NUCLEOTIDE SEQUENCE [LARGE SCALE GENOMIC DNA]</scope>
    <source>
        <strain evidence="10">Zhou-2022a</strain>
        <tissue evidence="10">Leaf</tissue>
    </source>
</reference>
<dbReference type="GO" id="GO:0005829">
    <property type="term" value="C:cytosol"/>
    <property type="evidence" value="ECO:0007669"/>
    <property type="project" value="UniProtKB-SubCell"/>
</dbReference>
<dbReference type="FunFam" id="1.20.1050.10:FF:000004">
    <property type="entry name" value="Glutathione S-transferase F2"/>
    <property type="match status" value="1"/>
</dbReference>
<dbReference type="EC" id="2.5.1.18" evidence="3"/>
<dbReference type="EMBL" id="JAZDWU010000009">
    <property type="protein sequence ID" value="KAK9992294.1"/>
    <property type="molecule type" value="Genomic_DNA"/>
</dbReference>
<evidence type="ECO:0000256" key="1">
    <source>
        <dbReference type="ARBA" id="ARBA00004514"/>
    </source>
</evidence>
<evidence type="ECO:0000256" key="7">
    <source>
        <dbReference type="ARBA" id="ARBA00047960"/>
    </source>
</evidence>
<comment type="catalytic activity">
    <reaction evidence="7">
        <text>RX + glutathione = an S-substituted glutathione + a halide anion + H(+)</text>
        <dbReference type="Rhea" id="RHEA:16437"/>
        <dbReference type="ChEBI" id="CHEBI:15378"/>
        <dbReference type="ChEBI" id="CHEBI:16042"/>
        <dbReference type="ChEBI" id="CHEBI:17792"/>
        <dbReference type="ChEBI" id="CHEBI:57925"/>
        <dbReference type="ChEBI" id="CHEBI:90779"/>
        <dbReference type="EC" id="2.5.1.18"/>
    </reaction>
</comment>
<gene>
    <name evidence="10" type="ORF">SO802_027279</name>
</gene>
<comment type="subcellular location">
    <subcellularLocation>
        <location evidence="1">Cytoplasm</location>
        <location evidence="1">Cytosol</location>
    </subcellularLocation>
</comment>
<dbReference type="SUPFAM" id="SSF47616">
    <property type="entry name" value="GST C-terminal domain-like"/>
    <property type="match status" value="1"/>
</dbReference>
<dbReference type="SFLD" id="SFLDG00358">
    <property type="entry name" value="Main_(cytGST)"/>
    <property type="match status" value="1"/>
</dbReference>
<evidence type="ECO:0000256" key="3">
    <source>
        <dbReference type="ARBA" id="ARBA00012452"/>
    </source>
</evidence>
<dbReference type="Gene3D" id="1.20.1050.10">
    <property type="match status" value="1"/>
</dbReference>
<dbReference type="FunFam" id="3.40.30.10:FF:000016">
    <property type="entry name" value="Glutathione S-transferase F2"/>
    <property type="match status" value="1"/>
</dbReference>
<evidence type="ECO:0000259" key="9">
    <source>
        <dbReference type="PROSITE" id="PS50405"/>
    </source>
</evidence>
<evidence type="ECO:0000256" key="4">
    <source>
        <dbReference type="ARBA" id="ARBA00022490"/>
    </source>
</evidence>
<comment type="caution">
    <text evidence="10">The sequence shown here is derived from an EMBL/GenBank/DDBJ whole genome shotgun (WGS) entry which is preliminary data.</text>
</comment>
<dbReference type="CDD" id="cd03053">
    <property type="entry name" value="GST_N_Phi"/>
    <property type="match status" value="1"/>
</dbReference>
<evidence type="ECO:0000256" key="2">
    <source>
        <dbReference type="ARBA" id="ARBA00010128"/>
    </source>
</evidence>
<evidence type="ECO:0000256" key="6">
    <source>
        <dbReference type="ARBA" id="ARBA00022679"/>
    </source>
</evidence>
<dbReference type="InterPro" id="IPR040079">
    <property type="entry name" value="Glutathione_S-Trfase"/>
</dbReference>
<comment type="similarity">
    <text evidence="2">Belongs to the GST superfamily. Phi family.</text>
</comment>
<dbReference type="GO" id="GO:0006749">
    <property type="term" value="P:glutathione metabolic process"/>
    <property type="evidence" value="ECO:0007669"/>
    <property type="project" value="TreeGrafter"/>
</dbReference>
<accession>A0AAW2C588</accession>
<dbReference type="InterPro" id="IPR036249">
    <property type="entry name" value="Thioredoxin-like_sf"/>
</dbReference>
<dbReference type="PROSITE" id="PS50404">
    <property type="entry name" value="GST_NTER"/>
    <property type="match status" value="1"/>
</dbReference>
<organism evidence="10 11">
    <name type="scientific">Lithocarpus litseifolius</name>
    <dbReference type="NCBI Taxonomy" id="425828"/>
    <lineage>
        <taxon>Eukaryota</taxon>
        <taxon>Viridiplantae</taxon>
        <taxon>Streptophyta</taxon>
        <taxon>Embryophyta</taxon>
        <taxon>Tracheophyta</taxon>
        <taxon>Spermatophyta</taxon>
        <taxon>Magnoliopsida</taxon>
        <taxon>eudicotyledons</taxon>
        <taxon>Gunneridae</taxon>
        <taxon>Pentapetalae</taxon>
        <taxon>rosids</taxon>
        <taxon>fabids</taxon>
        <taxon>Fagales</taxon>
        <taxon>Fagaceae</taxon>
        <taxon>Lithocarpus</taxon>
    </lineage>
</organism>
<dbReference type="PANTHER" id="PTHR43900">
    <property type="entry name" value="GLUTATHIONE S-TRANSFERASE RHO"/>
    <property type="match status" value="1"/>
</dbReference>
<evidence type="ECO:0000259" key="8">
    <source>
        <dbReference type="PROSITE" id="PS50404"/>
    </source>
</evidence>
<dbReference type="PANTHER" id="PTHR43900:SF3">
    <property type="entry name" value="GLUTATHIONE S-TRANSFERASE RHO"/>
    <property type="match status" value="1"/>
</dbReference>
<protein>
    <recommendedName>
        <fullName evidence="3">glutathione transferase</fullName>
        <ecNumber evidence="3">2.5.1.18</ecNumber>
    </recommendedName>
</protein>